<name>A0A1F6ED18_9BACT</name>
<dbReference type="EMBL" id="MFLV01000016">
    <property type="protein sequence ID" value="OGG71536.1"/>
    <property type="molecule type" value="Genomic_DNA"/>
</dbReference>
<dbReference type="InterPro" id="IPR009061">
    <property type="entry name" value="DNA-bd_dom_put_sf"/>
</dbReference>
<keyword evidence="6" id="KW-0067">ATP-binding</keyword>
<accession>A0A1F6ED18</accession>
<dbReference type="Gene3D" id="3.30.56.10">
    <property type="match status" value="2"/>
</dbReference>
<dbReference type="InterPro" id="IPR041616">
    <property type="entry name" value="PheRS_beta_core"/>
</dbReference>
<proteinExistence type="predicted"/>
<keyword evidence="7" id="KW-0460">Magnesium</keyword>
<keyword evidence="5" id="KW-0547">Nucleotide-binding</keyword>
<dbReference type="Gene3D" id="3.30.70.380">
    <property type="entry name" value="Ferrodoxin-fold anticodon-binding domain"/>
    <property type="match status" value="1"/>
</dbReference>
<dbReference type="SUPFAM" id="SSF54991">
    <property type="entry name" value="Anticodon-binding domain of PheRS"/>
    <property type="match status" value="1"/>
</dbReference>
<dbReference type="PANTHER" id="PTHR10947">
    <property type="entry name" value="PHENYLALANYL-TRNA SYNTHETASE BETA CHAIN AND LEUCINE-RICH REPEAT-CONTAINING PROTEIN 47"/>
    <property type="match status" value="1"/>
</dbReference>
<evidence type="ECO:0000256" key="6">
    <source>
        <dbReference type="ARBA" id="ARBA00022840"/>
    </source>
</evidence>
<dbReference type="Proteomes" id="UP000179115">
    <property type="component" value="Unassembled WGS sequence"/>
</dbReference>
<evidence type="ECO:0000313" key="12">
    <source>
        <dbReference type="EMBL" id="OGG71536.1"/>
    </source>
</evidence>
<dbReference type="InterPro" id="IPR045864">
    <property type="entry name" value="aa-tRNA-synth_II/BPL/LPL"/>
</dbReference>
<comment type="caution">
    <text evidence="12">The sequence shown here is derived from an EMBL/GenBank/DDBJ whole genome shotgun (WGS) entry which is preliminary data.</text>
</comment>
<dbReference type="Pfam" id="PF03147">
    <property type="entry name" value="FDX-ACB"/>
    <property type="match status" value="1"/>
</dbReference>
<dbReference type="SUPFAM" id="SSF55681">
    <property type="entry name" value="Class II aaRS and biotin synthetases"/>
    <property type="match status" value="1"/>
</dbReference>
<dbReference type="InterPro" id="IPR005121">
    <property type="entry name" value="Fdx_antiC-bd"/>
</dbReference>
<evidence type="ECO:0000256" key="2">
    <source>
        <dbReference type="ARBA" id="ARBA00012814"/>
    </source>
</evidence>
<dbReference type="GO" id="GO:0005524">
    <property type="term" value="F:ATP binding"/>
    <property type="evidence" value="ECO:0007669"/>
    <property type="project" value="UniProtKB-KW"/>
</dbReference>
<protein>
    <recommendedName>
        <fullName evidence="2">phenylalanine--tRNA ligase</fullName>
        <ecNumber evidence="2">6.1.1.20</ecNumber>
    </recommendedName>
</protein>
<evidence type="ECO:0000256" key="8">
    <source>
        <dbReference type="ARBA" id="ARBA00022917"/>
    </source>
</evidence>
<keyword evidence="8" id="KW-0648">Protein biosynthesis</keyword>
<comment type="cofactor">
    <cofactor evidence="1">
        <name>Mg(2+)</name>
        <dbReference type="ChEBI" id="CHEBI:18420"/>
    </cofactor>
</comment>
<dbReference type="GO" id="GO:0006432">
    <property type="term" value="P:phenylalanyl-tRNA aminoacylation"/>
    <property type="evidence" value="ECO:0007669"/>
    <property type="project" value="InterPro"/>
</dbReference>
<dbReference type="InterPro" id="IPR005147">
    <property type="entry name" value="tRNA_synthase_B5-dom"/>
</dbReference>
<dbReference type="InterPro" id="IPR036690">
    <property type="entry name" value="Fdx_antiC-bd_sf"/>
</dbReference>
<keyword evidence="3" id="KW-0436">Ligase</keyword>
<dbReference type="PANTHER" id="PTHR10947:SF0">
    <property type="entry name" value="PHENYLALANINE--TRNA LIGASE BETA SUBUNIT"/>
    <property type="match status" value="1"/>
</dbReference>
<evidence type="ECO:0000313" key="13">
    <source>
        <dbReference type="Proteomes" id="UP000179115"/>
    </source>
</evidence>
<gene>
    <name evidence="12" type="ORF">A3A35_03025</name>
</gene>
<evidence type="ECO:0000256" key="1">
    <source>
        <dbReference type="ARBA" id="ARBA00001946"/>
    </source>
</evidence>
<evidence type="ECO:0000256" key="9">
    <source>
        <dbReference type="ARBA" id="ARBA00023146"/>
    </source>
</evidence>
<dbReference type="AlphaFoldDB" id="A0A1F6ED18"/>
<dbReference type="SMART" id="SM00896">
    <property type="entry name" value="FDX-ACB"/>
    <property type="match status" value="1"/>
</dbReference>
<dbReference type="Gene3D" id="3.30.930.10">
    <property type="entry name" value="Bira Bifunctional Protein, Domain 2"/>
    <property type="match status" value="1"/>
</dbReference>
<dbReference type="GO" id="GO:0003723">
    <property type="term" value="F:RNA binding"/>
    <property type="evidence" value="ECO:0007669"/>
    <property type="project" value="InterPro"/>
</dbReference>
<dbReference type="STRING" id="1798508.A3A35_03025"/>
<dbReference type="Pfam" id="PF03484">
    <property type="entry name" value="B5"/>
    <property type="match status" value="1"/>
</dbReference>
<evidence type="ECO:0000256" key="7">
    <source>
        <dbReference type="ARBA" id="ARBA00022842"/>
    </source>
</evidence>
<keyword evidence="9" id="KW-0030">Aminoacyl-tRNA synthetase</keyword>
<keyword evidence="4" id="KW-0479">Metal-binding</keyword>
<dbReference type="EC" id="6.1.1.20" evidence="2"/>
<dbReference type="GO" id="GO:0000287">
    <property type="term" value="F:magnesium ion binding"/>
    <property type="evidence" value="ECO:0007669"/>
    <property type="project" value="InterPro"/>
</dbReference>
<dbReference type="SUPFAM" id="SSF46955">
    <property type="entry name" value="Putative DNA-binding domain"/>
    <property type="match status" value="2"/>
</dbReference>
<evidence type="ECO:0000259" key="10">
    <source>
        <dbReference type="PROSITE" id="PS51447"/>
    </source>
</evidence>
<dbReference type="PROSITE" id="PS51447">
    <property type="entry name" value="FDX_ACB"/>
    <property type="match status" value="1"/>
</dbReference>
<feature type="domain" description="B5" evidence="11">
    <location>
        <begin position="294"/>
        <end position="369"/>
    </location>
</feature>
<dbReference type="SUPFAM" id="SSF56037">
    <property type="entry name" value="PheT/TilS domain"/>
    <property type="match status" value="1"/>
</dbReference>
<evidence type="ECO:0000256" key="4">
    <source>
        <dbReference type="ARBA" id="ARBA00022723"/>
    </source>
</evidence>
<dbReference type="InterPro" id="IPR045060">
    <property type="entry name" value="Phe-tRNA-ligase_IIc_bsu"/>
</dbReference>
<dbReference type="GO" id="GO:0004826">
    <property type="term" value="F:phenylalanine-tRNA ligase activity"/>
    <property type="evidence" value="ECO:0007669"/>
    <property type="project" value="UniProtKB-EC"/>
</dbReference>
<dbReference type="SMART" id="SM00873">
    <property type="entry name" value="B3_4"/>
    <property type="match status" value="1"/>
</dbReference>
<dbReference type="SMART" id="SM00874">
    <property type="entry name" value="B5"/>
    <property type="match status" value="1"/>
</dbReference>
<organism evidence="12 13">
    <name type="scientific">Candidatus Kaiserbacteria bacterium RIFCSPLOWO2_01_FULL_51_21</name>
    <dbReference type="NCBI Taxonomy" id="1798508"/>
    <lineage>
        <taxon>Bacteria</taxon>
        <taxon>Candidatus Kaiseribacteriota</taxon>
    </lineage>
</organism>
<evidence type="ECO:0000259" key="11">
    <source>
        <dbReference type="PROSITE" id="PS51483"/>
    </source>
</evidence>
<dbReference type="InterPro" id="IPR020825">
    <property type="entry name" value="Phe-tRNA_synthase-like_B3/B4"/>
</dbReference>
<evidence type="ECO:0000256" key="3">
    <source>
        <dbReference type="ARBA" id="ARBA00022598"/>
    </source>
</evidence>
<sequence>MKISRSWLQSFFDAELPSVEKLAETLTFHAFEIESFEQARGDEVLDVKITPNRGHDCLSHRGIAKELSVILNVPLSRDPLASHPPLTPDSNVLTVSVENRELCPAYAAAIVENIAVGPSPGWLKERLESIGQRSINNVVDATNFMMFELGQPLHAFDMGKLADKDGMYEIAVRNAKAGEKLLSLDGKEYKLSPETLCIVDAIASVPIGIAGVKGGKSAEITKDTHDIIIESANFNAAAIRRTAQALKLRTDASVLFEHELSPEITGYGLTAAVELIVKVAGGVVEGFFDIYAEPEERKITLFASDANKILGTELTVNEIEQVLKQFAFVYEREGERFTVTSPFERLDLRIKEDLVEEIGRIVGFDKVPVTELPPFSRKAEVNKRFYWGEQIRQELIVKGYSEVITSVFTEKGEREVLNKADSVKPYLRATLLENLTAALAKNLHMKESLGLQEIKLFEIGTVWGKSEESTVVGTISEKEGPVEVLLEEWPGLSDTPSLYEKVPPSPTTHYEPLSPYPFIVRDVAIWVSVQTKEEEVHELVKEEAGRLLSKSWRFDRFEKEGKVSLAYRLVFQSFERTLTDEEVNNIMEKISAALLKRGYTVR</sequence>
<evidence type="ECO:0000256" key="5">
    <source>
        <dbReference type="ARBA" id="ARBA00022741"/>
    </source>
</evidence>
<dbReference type="InterPro" id="IPR005146">
    <property type="entry name" value="B3/B4_tRNA-bd"/>
</dbReference>
<dbReference type="GO" id="GO:0009328">
    <property type="term" value="C:phenylalanine-tRNA ligase complex"/>
    <property type="evidence" value="ECO:0007669"/>
    <property type="project" value="TreeGrafter"/>
</dbReference>
<dbReference type="PROSITE" id="PS51483">
    <property type="entry name" value="B5"/>
    <property type="match status" value="1"/>
</dbReference>
<reference evidence="12 13" key="1">
    <citation type="journal article" date="2016" name="Nat. Commun.">
        <title>Thousands of microbial genomes shed light on interconnected biogeochemical processes in an aquifer system.</title>
        <authorList>
            <person name="Anantharaman K."/>
            <person name="Brown C.T."/>
            <person name="Hug L.A."/>
            <person name="Sharon I."/>
            <person name="Castelle C.J."/>
            <person name="Probst A.J."/>
            <person name="Thomas B.C."/>
            <person name="Singh A."/>
            <person name="Wilkins M.J."/>
            <person name="Karaoz U."/>
            <person name="Brodie E.L."/>
            <person name="Williams K.H."/>
            <person name="Hubbard S.S."/>
            <person name="Banfield J.F."/>
        </authorList>
    </citation>
    <scope>NUCLEOTIDE SEQUENCE [LARGE SCALE GENOMIC DNA]</scope>
</reference>
<dbReference type="Pfam" id="PF03483">
    <property type="entry name" value="B3_4"/>
    <property type="match status" value="1"/>
</dbReference>
<dbReference type="Pfam" id="PF17759">
    <property type="entry name" value="tRNA_synthFbeta"/>
    <property type="match status" value="1"/>
</dbReference>
<dbReference type="Gene3D" id="3.50.40.10">
    <property type="entry name" value="Phenylalanyl-trna Synthetase, Chain B, domain 3"/>
    <property type="match status" value="1"/>
</dbReference>
<feature type="domain" description="FDX-ACB" evidence="10">
    <location>
        <begin position="514"/>
        <end position="602"/>
    </location>
</feature>